<evidence type="ECO:0000259" key="2">
    <source>
        <dbReference type="Pfam" id="PF00589"/>
    </source>
</evidence>
<dbReference type="InterPro" id="IPR013762">
    <property type="entry name" value="Integrase-like_cat_sf"/>
</dbReference>
<evidence type="ECO:0000313" key="4">
    <source>
        <dbReference type="Proteomes" id="UP000240009"/>
    </source>
</evidence>
<protein>
    <recommendedName>
        <fullName evidence="2">Tyr recombinase domain-containing protein</fullName>
    </recommendedName>
</protein>
<dbReference type="Pfam" id="PF00589">
    <property type="entry name" value="Phage_integrase"/>
    <property type="match status" value="1"/>
</dbReference>
<feature type="domain" description="Tyr recombinase" evidence="2">
    <location>
        <begin position="303"/>
        <end position="425"/>
    </location>
</feature>
<evidence type="ECO:0000313" key="3">
    <source>
        <dbReference type="EMBL" id="PQO28075.1"/>
    </source>
</evidence>
<dbReference type="AlphaFoldDB" id="A0A2S8F7E8"/>
<reference evidence="3 4" key="1">
    <citation type="submission" date="2018-02" db="EMBL/GenBank/DDBJ databases">
        <title>Comparative genomes isolates from brazilian mangrove.</title>
        <authorList>
            <person name="Araujo J.E."/>
            <person name="Taketani R.G."/>
            <person name="Silva M.C.P."/>
            <person name="Loureco M.V."/>
            <person name="Andreote F.D."/>
        </authorList>
    </citation>
    <scope>NUCLEOTIDE SEQUENCE [LARGE SCALE GENOMIC DNA]</scope>
    <source>
        <strain evidence="3 4">HEX-2 MGV</strain>
    </source>
</reference>
<dbReference type="SUPFAM" id="SSF56349">
    <property type="entry name" value="DNA breaking-rejoining enzymes"/>
    <property type="match status" value="1"/>
</dbReference>
<gene>
    <name evidence="3" type="ORF">C5Y96_17030</name>
</gene>
<organism evidence="3 4">
    <name type="scientific">Blastopirellula marina</name>
    <dbReference type="NCBI Taxonomy" id="124"/>
    <lineage>
        <taxon>Bacteria</taxon>
        <taxon>Pseudomonadati</taxon>
        <taxon>Planctomycetota</taxon>
        <taxon>Planctomycetia</taxon>
        <taxon>Pirellulales</taxon>
        <taxon>Pirellulaceae</taxon>
        <taxon>Blastopirellula</taxon>
    </lineage>
</organism>
<name>A0A2S8F7E8_9BACT</name>
<dbReference type="GO" id="GO:0015074">
    <property type="term" value="P:DNA integration"/>
    <property type="evidence" value="ECO:0007669"/>
    <property type="project" value="InterPro"/>
</dbReference>
<keyword evidence="1" id="KW-0233">DNA recombination</keyword>
<evidence type="ECO:0000256" key="1">
    <source>
        <dbReference type="ARBA" id="ARBA00023172"/>
    </source>
</evidence>
<dbReference type="InterPro" id="IPR002104">
    <property type="entry name" value="Integrase_catalytic"/>
</dbReference>
<dbReference type="GO" id="GO:0006310">
    <property type="term" value="P:DNA recombination"/>
    <property type="evidence" value="ECO:0007669"/>
    <property type="project" value="UniProtKB-KW"/>
</dbReference>
<proteinExistence type="predicted"/>
<dbReference type="Gene3D" id="1.10.443.10">
    <property type="entry name" value="Intergrase catalytic core"/>
    <property type="match status" value="1"/>
</dbReference>
<comment type="caution">
    <text evidence="3">The sequence shown here is derived from an EMBL/GenBank/DDBJ whole genome shotgun (WGS) entry which is preliminary data.</text>
</comment>
<sequence>MMNYAEYCKANGIPLELSPHKPRNYWKKYIGGKTEYFKHPLTEKGYGAALEEYVLLKAKLAGERPNAKTYHLHQQLFGKIVEYYEAFGTPADERNLHRDVKKFLGFLEECLAQPHLDDRIPVMLFCQDHPTFKAEFLETPYTSLGSPIYELPTKWKDRIARMEPAKLDKVPQTIEHWVEAYLKRVDARIEKDSAKSRRYKMANFKKYADLQSHISVIDNKYVETYHRHVEQSSVVRDTKISYFEAFKMMTRWCGRQDDCDLVTPTNLDSREYTFTEPMGTGRKRMQKKKLLWTKEEFDVALKLPEPYRCYCLLMLNCGFRHKDISELQHDDLHLNEGRIVIQRNKLKQQATAPVICYPLWQKTIEAIVAARKNMPSDRVYVFRNEDGGPVEGALKTWWTRNKHDHNLGHKRLDMLRKTGSTIIARFNQHLDEMYLGETLSTTTKIHYSFADGEPNHDLDKAIAHLGAQFGLAEEPTQTVELSADALEMLRRIQKSGKITKEAAAALKELNL</sequence>
<accession>A0A2S8F7E8</accession>
<dbReference type="InterPro" id="IPR011010">
    <property type="entry name" value="DNA_brk_join_enz"/>
</dbReference>
<dbReference type="Proteomes" id="UP000240009">
    <property type="component" value="Unassembled WGS sequence"/>
</dbReference>
<dbReference type="EMBL" id="PUIA01000051">
    <property type="protein sequence ID" value="PQO28075.1"/>
    <property type="molecule type" value="Genomic_DNA"/>
</dbReference>
<dbReference type="GO" id="GO:0003677">
    <property type="term" value="F:DNA binding"/>
    <property type="evidence" value="ECO:0007669"/>
    <property type="project" value="InterPro"/>
</dbReference>